<keyword evidence="1" id="KW-0812">Transmembrane</keyword>
<evidence type="ECO:0000313" key="3">
    <source>
        <dbReference type="Proteomes" id="UP000233654"/>
    </source>
</evidence>
<feature type="transmembrane region" description="Helical" evidence="1">
    <location>
        <begin position="53"/>
        <end position="70"/>
    </location>
</feature>
<evidence type="ECO:0008006" key="4">
    <source>
        <dbReference type="Google" id="ProtNLM"/>
    </source>
</evidence>
<evidence type="ECO:0000313" key="2">
    <source>
        <dbReference type="EMBL" id="PKQ27450.1"/>
    </source>
</evidence>
<keyword evidence="1" id="KW-0472">Membrane</keyword>
<comment type="caution">
    <text evidence="2">The sequence shown here is derived from an EMBL/GenBank/DDBJ whole genome shotgun (WGS) entry which is preliminary data.</text>
</comment>
<protein>
    <recommendedName>
        <fullName evidence="4">Zinc-ribbon domain-containing protein</fullName>
    </recommendedName>
</protein>
<accession>A0A2N3G400</accession>
<dbReference type="EMBL" id="PHEX01000097">
    <property type="protein sequence ID" value="PKQ27450.1"/>
    <property type="molecule type" value="Genomic_DNA"/>
</dbReference>
<name>A0A2N3G400_9ACTN</name>
<sequence length="71" mass="7568">MKCPNCNSETSDMSLNCELCGASLYQGAPGEVLLPPDRGRTSRPKDPWYTSPLLYGVGIVILLVIIGSVVA</sequence>
<evidence type="ECO:0000256" key="1">
    <source>
        <dbReference type="SAM" id="Phobius"/>
    </source>
</evidence>
<keyword evidence="1" id="KW-1133">Transmembrane helix</keyword>
<proteinExistence type="predicted"/>
<dbReference type="Proteomes" id="UP000233654">
    <property type="component" value="Unassembled WGS sequence"/>
</dbReference>
<organism evidence="2 3">
    <name type="scientific">Candidatus Anoxymicrobium japonicum</name>
    <dbReference type="NCBI Taxonomy" id="2013648"/>
    <lineage>
        <taxon>Bacteria</taxon>
        <taxon>Bacillati</taxon>
        <taxon>Actinomycetota</taxon>
        <taxon>Candidatus Geothermincolia</taxon>
        <taxon>Candidatus Geothermincolales</taxon>
        <taxon>Candidatus Anoxymicrobiaceae</taxon>
        <taxon>Candidatus Anoxymicrobium</taxon>
    </lineage>
</organism>
<gene>
    <name evidence="2" type="ORF">CVT63_07925</name>
</gene>
<reference evidence="2 3" key="1">
    <citation type="journal article" date="2017" name="ISME J.">
        <title>Potential for microbial H2 and metal transformations associated with novel bacteria and archaea in deep terrestrial subsurface sediments.</title>
        <authorList>
            <person name="Hernsdorf A.W."/>
            <person name="Amano Y."/>
            <person name="Miyakawa K."/>
            <person name="Ise K."/>
            <person name="Suzuki Y."/>
            <person name="Anantharaman K."/>
            <person name="Probst A."/>
            <person name="Burstein D."/>
            <person name="Thomas B.C."/>
            <person name="Banfield J.F."/>
        </authorList>
    </citation>
    <scope>NUCLEOTIDE SEQUENCE [LARGE SCALE GENOMIC DNA]</scope>
    <source>
        <strain evidence="2">HGW-Actinobacteria-3</strain>
    </source>
</reference>
<dbReference type="AlphaFoldDB" id="A0A2N3G400"/>
<feature type="non-terminal residue" evidence="2">
    <location>
        <position position="71"/>
    </location>
</feature>